<dbReference type="AlphaFoldDB" id="A0AAV7PSV8"/>
<accession>A0AAV7PSV8</accession>
<dbReference type="Proteomes" id="UP001066276">
    <property type="component" value="Chromosome 7"/>
</dbReference>
<name>A0AAV7PSV8_PLEWA</name>
<feature type="region of interest" description="Disordered" evidence="1">
    <location>
        <begin position="1"/>
        <end position="53"/>
    </location>
</feature>
<sequence>MLEARHRRSCRRTVGGAQASAKAFSSRRRKKPDWEQGLGASPEQPRGNRTSVTSVTSVTVAYVTEALDNAGNTEAPRIRGMPQGD</sequence>
<feature type="compositionally biased region" description="Basic residues" evidence="1">
    <location>
        <begin position="1"/>
        <end position="11"/>
    </location>
</feature>
<evidence type="ECO:0000313" key="3">
    <source>
        <dbReference type="Proteomes" id="UP001066276"/>
    </source>
</evidence>
<reference evidence="2" key="1">
    <citation type="journal article" date="2022" name="bioRxiv">
        <title>Sequencing and chromosome-scale assembly of the giantPleurodeles waltlgenome.</title>
        <authorList>
            <person name="Brown T."/>
            <person name="Elewa A."/>
            <person name="Iarovenko S."/>
            <person name="Subramanian E."/>
            <person name="Araus A.J."/>
            <person name="Petzold A."/>
            <person name="Susuki M."/>
            <person name="Suzuki K.-i.T."/>
            <person name="Hayashi T."/>
            <person name="Toyoda A."/>
            <person name="Oliveira C."/>
            <person name="Osipova E."/>
            <person name="Leigh N.D."/>
            <person name="Simon A."/>
            <person name="Yun M.H."/>
        </authorList>
    </citation>
    <scope>NUCLEOTIDE SEQUENCE</scope>
    <source>
        <strain evidence="2">20211129_DDA</strain>
        <tissue evidence="2">Liver</tissue>
    </source>
</reference>
<gene>
    <name evidence="2" type="ORF">NDU88_009473</name>
</gene>
<dbReference type="EMBL" id="JANPWB010000011">
    <property type="protein sequence ID" value="KAJ1131130.1"/>
    <property type="molecule type" value="Genomic_DNA"/>
</dbReference>
<keyword evidence="3" id="KW-1185">Reference proteome</keyword>
<comment type="caution">
    <text evidence="2">The sequence shown here is derived from an EMBL/GenBank/DDBJ whole genome shotgun (WGS) entry which is preliminary data.</text>
</comment>
<proteinExistence type="predicted"/>
<protein>
    <submittedName>
        <fullName evidence="2">Uncharacterized protein</fullName>
    </submittedName>
</protein>
<evidence type="ECO:0000256" key="1">
    <source>
        <dbReference type="SAM" id="MobiDB-lite"/>
    </source>
</evidence>
<organism evidence="2 3">
    <name type="scientific">Pleurodeles waltl</name>
    <name type="common">Iberian ribbed newt</name>
    <dbReference type="NCBI Taxonomy" id="8319"/>
    <lineage>
        <taxon>Eukaryota</taxon>
        <taxon>Metazoa</taxon>
        <taxon>Chordata</taxon>
        <taxon>Craniata</taxon>
        <taxon>Vertebrata</taxon>
        <taxon>Euteleostomi</taxon>
        <taxon>Amphibia</taxon>
        <taxon>Batrachia</taxon>
        <taxon>Caudata</taxon>
        <taxon>Salamandroidea</taxon>
        <taxon>Salamandridae</taxon>
        <taxon>Pleurodelinae</taxon>
        <taxon>Pleurodeles</taxon>
    </lineage>
</organism>
<evidence type="ECO:0000313" key="2">
    <source>
        <dbReference type="EMBL" id="KAJ1131130.1"/>
    </source>
</evidence>